<dbReference type="Proteomes" id="UP000683925">
    <property type="component" value="Unassembled WGS sequence"/>
</dbReference>
<keyword evidence="3" id="KW-1185">Reference proteome</keyword>
<evidence type="ECO:0000313" key="3">
    <source>
        <dbReference type="Proteomes" id="UP000683925"/>
    </source>
</evidence>
<sequence length="797" mass="94656">MFSGQIKQQQITTIEQSKERILKIKNQQLEIKNKENQSRLSYYKNILEQIMDFKRFIDDSLEKIYKQIQQYIYPIQKEKQELNECQLQLNYFEDITQLSELYFQGGQSKSAKLVQDNNFIDEITRQFELLFNNAEYFQTLDTFKKTKQTIQDIMENNTLELPPLVSATNESKTPHLNRICTNHKKEIIMIDMDSQNKKIEDRFVCVDCIAENPQTKYSTIETINKQWRAYNSESEKMLSQYEQESTNKKKELFNQITYMRKSYNQKLNEICDKLIAEQFQPIDRSKYTKYIRRVKIQALEDEQLFKDLQQLIEKQKVIQSQTITSLKNKDSIFKKEIENHLESLKKYYQQDVQHSIDILKEISIERNLILELQESIQQFSNCAQKKEENKQGSIEIINDIQELIDQAKNYQCQLNLFDQTVILYQQHTCKIDQINQKIQNFTKDHANKSELMNPSYENLLNILNDYTNNLNNKSKQMKKYCNIEKFESDLIKLTDLNQILDDEKKSLLMQLDQKQQEHHDAIIKLTEKNQHQINEINAKFQQNEKENLTLLNQKSEEITNLKKLNEEEKLNVIKNLENIKNSEILELNTKINQKESELQIIKSQFDQVVYSYNYSQIQYLKPLLFSNIYKHNSCQVSEGGKVVECNGGYYSCLCEYAIPKTGKISITFQMLKIGSYAFVGIGFRDFIQKNSYSGYGNGGQYLISSDRYTCSHHNKQIIQCRQNLASLLMIGQQWKQVLNKNTLNGLKQQKNKQQFWIQIHPYHKNYILACVFIVPKQKYWKLIFFDQDFEIKLINQK</sequence>
<comment type="caution">
    <text evidence="2">The sequence shown here is derived from an EMBL/GenBank/DDBJ whole genome shotgun (WGS) entry which is preliminary data.</text>
</comment>
<dbReference type="EMBL" id="CAJJDP010000170">
    <property type="protein sequence ID" value="CAD8214059.1"/>
    <property type="molecule type" value="Genomic_DNA"/>
</dbReference>
<name>A0A8S1YJP3_PAROT</name>
<dbReference type="AlphaFoldDB" id="A0A8S1YJP3"/>
<gene>
    <name evidence="2" type="ORF">POCTA_138.1.T1670034</name>
</gene>
<keyword evidence="1" id="KW-0175">Coiled coil</keyword>
<organism evidence="2 3">
    <name type="scientific">Paramecium octaurelia</name>
    <dbReference type="NCBI Taxonomy" id="43137"/>
    <lineage>
        <taxon>Eukaryota</taxon>
        <taxon>Sar</taxon>
        <taxon>Alveolata</taxon>
        <taxon>Ciliophora</taxon>
        <taxon>Intramacronucleata</taxon>
        <taxon>Oligohymenophorea</taxon>
        <taxon>Peniculida</taxon>
        <taxon>Parameciidae</taxon>
        <taxon>Paramecium</taxon>
    </lineage>
</organism>
<accession>A0A8S1YJP3</accession>
<protein>
    <submittedName>
        <fullName evidence="2">Uncharacterized protein</fullName>
    </submittedName>
</protein>
<proteinExistence type="predicted"/>
<evidence type="ECO:0000256" key="1">
    <source>
        <dbReference type="SAM" id="Coils"/>
    </source>
</evidence>
<feature type="coiled-coil region" evidence="1">
    <location>
        <begin position="551"/>
        <end position="604"/>
    </location>
</feature>
<evidence type="ECO:0000313" key="2">
    <source>
        <dbReference type="EMBL" id="CAD8214059.1"/>
    </source>
</evidence>
<dbReference type="OrthoDB" id="377534at2759"/>
<feature type="coiled-coil region" evidence="1">
    <location>
        <begin position="369"/>
        <end position="517"/>
    </location>
</feature>
<reference evidence="2" key="1">
    <citation type="submission" date="2021-01" db="EMBL/GenBank/DDBJ databases">
        <authorList>
            <consortium name="Genoscope - CEA"/>
            <person name="William W."/>
        </authorList>
    </citation>
    <scope>NUCLEOTIDE SEQUENCE</scope>
</reference>